<dbReference type="InterPro" id="IPR009057">
    <property type="entry name" value="Homeodomain-like_sf"/>
</dbReference>
<dbReference type="InterPro" id="IPR050109">
    <property type="entry name" value="HTH-type_TetR-like_transc_reg"/>
</dbReference>
<dbReference type="Gene3D" id="1.10.357.10">
    <property type="entry name" value="Tetracycline Repressor, domain 2"/>
    <property type="match status" value="1"/>
</dbReference>
<gene>
    <name evidence="5" type="ORF">FFZ77_07860</name>
</gene>
<comment type="caution">
    <text evidence="5">The sequence shown here is derived from an EMBL/GenBank/DDBJ whole genome shotgun (WGS) entry which is preliminary data.</text>
</comment>
<dbReference type="PANTHER" id="PTHR30055:SF146">
    <property type="entry name" value="HTH-TYPE TRANSCRIPTIONAL DUAL REGULATOR CECR"/>
    <property type="match status" value="1"/>
</dbReference>
<dbReference type="PANTHER" id="PTHR30055">
    <property type="entry name" value="HTH-TYPE TRANSCRIPTIONAL REGULATOR RUTR"/>
    <property type="match status" value="1"/>
</dbReference>
<dbReference type="Pfam" id="PF00440">
    <property type="entry name" value="TetR_N"/>
    <property type="match status" value="1"/>
</dbReference>
<feature type="compositionally biased region" description="Low complexity" evidence="3">
    <location>
        <begin position="117"/>
        <end position="127"/>
    </location>
</feature>
<feature type="region of interest" description="Disordered" evidence="3">
    <location>
        <begin position="200"/>
        <end position="243"/>
    </location>
</feature>
<dbReference type="SUPFAM" id="SSF46689">
    <property type="entry name" value="Homeodomain-like"/>
    <property type="match status" value="1"/>
</dbReference>
<dbReference type="Proteomes" id="UP000460558">
    <property type="component" value="Unassembled WGS sequence"/>
</dbReference>
<evidence type="ECO:0000256" key="2">
    <source>
        <dbReference type="PROSITE-ProRule" id="PRU00335"/>
    </source>
</evidence>
<evidence type="ECO:0000259" key="4">
    <source>
        <dbReference type="PROSITE" id="PS50977"/>
    </source>
</evidence>
<protein>
    <submittedName>
        <fullName evidence="5">TetR/AcrR family transcriptional regulator</fullName>
    </submittedName>
</protein>
<keyword evidence="1 2" id="KW-0238">DNA-binding</keyword>
<name>A0ABW9NQE5_9ACTN</name>
<evidence type="ECO:0000313" key="5">
    <source>
        <dbReference type="EMBL" id="MQS35522.1"/>
    </source>
</evidence>
<feature type="DNA-binding region" description="H-T-H motif" evidence="2">
    <location>
        <begin position="25"/>
        <end position="44"/>
    </location>
</feature>
<organism evidence="5 6">
    <name type="scientific">Streptomyces katsurahamanus</name>
    <dbReference type="NCBI Taxonomy" id="2577098"/>
    <lineage>
        <taxon>Bacteria</taxon>
        <taxon>Bacillati</taxon>
        <taxon>Actinomycetota</taxon>
        <taxon>Actinomycetes</taxon>
        <taxon>Kitasatosporales</taxon>
        <taxon>Streptomycetaceae</taxon>
        <taxon>Streptomyces</taxon>
    </lineage>
</organism>
<feature type="domain" description="HTH tetR-type" evidence="4">
    <location>
        <begin position="2"/>
        <end position="62"/>
    </location>
</feature>
<dbReference type="RefSeq" id="WP_153481940.1">
    <property type="nucleotide sequence ID" value="NZ_VDEQ01000075.1"/>
</dbReference>
<evidence type="ECO:0000256" key="3">
    <source>
        <dbReference type="SAM" id="MobiDB-lite"/>
    </source>
</evidence>
<evidence type="ECO:0000256" key="1">
    <source>
        <dbReference type="ARBA" id="ARBA00023125"/>
    </source>
</evidence>
<dbReference type="EMBL" id="VDEQ01000075">
    <property type="protein sequence ID" value="MQS35522.1"/>
    <property type="molecule type" value="Genomic_DNA"/>
</dbReference>
<proteinExistence type="predicted"/>
<keyword evidence="6" id="KW-1185">Reference proteome</keyword>
<feature type="region of interest" description="Disordered" evidence="3">
    <location>
        <begin position="112"/>
        <end position="131"/>
    </location>
</feature>
<dbReference type="PROSITE" id="PS50977">
    <property type="entry name" value="HTH_TETR_2"/>
    <property type="match status" value="1"/>
</dbReference>
<dbReference type="InterPro" id="IPR001647">
    <property type="entry name" value="HTH_TetR"/>
</dbReference>
<evidence type="ECO:0000313" key="6">
    <source>
        <dbReference type="Proteomes" id="UP000460558"/>
    </source>
</evidence>
<sequence length="243" mass="24949">MPTARESLLDAALAALAESPWSGVRMVDVAAAAGLSRQTLYNEFGSKDGLARALVRREADSYLHGVDRLLGERTGPVDPLVAIAEWTVGEARSRPLLRALLTGCWGERLPAPRPVRRGAPPAGVPAQRRADAGLPAPSDVVALVRDRSLAALERASCGGCGGCAGEVSGDLAFRCELVVRLALSCVIAPVGDGVGPLIRTAVGDPGTEPEPEPETTIGTEAGKPEEPGAGAVLSGPSPTAVDR</sequence>
<accession>A0ABW9NQE5</accession>
<reference evidence="5 6" key="1">
    <citation type="submission" date="2019-06" db="EMBL/GenBank/DDBJ databases">
        <title>Comparative genomics and metabolomics analyses of clavulanic acid producing Streptomyces species provides insight into specialized metabolism and evolution of beta-lactam biosynthetic gene clusters.</title>
        <authorList>
            <person name="Moore M.A."/>
            <person name="Cruz-Morales P."/>
            <person name="Barona Gomez F."/>
            <person name="Kapil T."/>
        </authorList>
    </citation>
    <scope>NUCLEOTIDE SEQUENCE [LARGE SCALE GENOMIC DNA]</scope>
    <source>
        <strain evidence="5 6">T-272</strain>
    </source>
</reference>
<dbReference type="PRINTS" id="PR00455">
    <property type="entry name" value="HTHTETR"/>
</dbReference>